<evidence type="ECO:0000256" key="7">
    <source>
        <dbReference type="ARBA" id="ARBA00023303"/>
    </source>
</evidence>
<dbReference type="InterPro" id="IPR013099">
    <property type="entry name" value="K_chnl_dom"/>
</dbReference>
<feature type="transmembrane region" description="Helical" evidence="8">
    <location>
        <begin position="157"/>
        <end position="178"/>
    </location>
</feature>
<dbReference type="GO" id="GO:0005251">
    <property type="term" value="F:delayed rectifier potassium channel activity"/>
    <property type="evidence" value="ECO:0007669"/>
    <property type="project" value="TreeGrafter"/>
</dbReference>
<protein>
    <recommendedName>
        <fullName evidence="9">Potassium channel domain-containing protein</fullName>
    </recommendedName>
</protein>
<keyword evidence="4 8" id="KW-1133">Transmembrane helix</keyword>
<dbReference type="InterPro" id="IPR028325">
    <property type="entry name" value="VG_K_chnl"/>
</dbReference>
<name>A0A7M5WQX2_9CNID</name>
<dbReference type="EnsemblMetazoa" id="CLYHEMT003593.1">
    <property type="protein sequence ID" value="CLYHEMP003593.1"/>
    <property type="gene ID" value="CLYHEMG003593"/>
</dbReference>
<keyword evidence="7" id="KW-0407">Ion channel</keyword>
<dbReference type="PANTHER" id="PTHR11537:SF252">
    <property type="entry name" value="POTASSIUM VOLTAGE-GATED CHANNEL PROTEIN SHAW"/>
    <property type="match status" value="1"/>
</dbReference>
<dbReference type="PANTHER" id="PTHR11537">
    <property type="entry name" value="VOLTAGE-GATED POTASSIUM CHANNEL"/>
    <property type="match status" value="1"/>
</dbReference>
<keyword evidence="11" id="KW-1185">Reference proteome</keyword>
<evidence type="ECO:0000256" key="6">
    <source>
        <dbReference type="ARBA" id="ARBA00023136"/>
    </source>
</evidence>
<organism evidence="10 11">
    <name type="scientific">Clytia hemisphaerica</name>
    <dbReference type="NCBI Taxonomy" id="252671"/>
    <lineage>
        <taxon>Eukaryota</taxon>
        <taxon>Metazoa</taxon>
        <taxon>Cnidaria</taxon>
        <taxon>Hydrozoa</taxon>
        <taxon>Hydroidolina</taxon>
        <taxon>Leptothecata</taxon>
        <taxon>Obeliida</taxon>
        <taxon>Clytiidae</taxon>
        <taxon>Clytia</taxon>
    </lineage>
</organism>
<evidence type="ECO:0000313" key="11">
    <source>
        <dbReference type="Proteomes" id="UP000594262"/>
    </source>
</evidence>
<dbReference type="SUPFAM" id="SSF81324">
    <property type="entry name" value="Voltage-gated potassium channels"/>
    <property type="match status" value="1"/>
</dbReference>
<feature type="transmembrane region" description="Helical" evidence="8">
    <location>
        <begin position="223"/>
        <end position="244"/>
    </location>
</feature>
<keyword evidence="2" id="KW-0813">Transport</keyword>
<feature type="transmembrane region" description="Helical" evidence="8">
    <location>
        <begin position="6"/>
        <end position="28"/>
    </location>
</feature>
<sequence length="481" mass="55345">MKNPSTLYLHLIWFIITCANGSTFNTTYKTTLFAMKQRPYNNLVIELLERSTMLLCDHIIPYPDTSRIHYTESHKKLVDLLTQKNSTRILEMLNLNKAQTNINHNLLMVGPTTFNDLKDINKEFYDIIVLVKSKPVLILQKSKVLLLTKFLQAFQNCFTAIVFALLCATIVCTAIWVIEIHSVSKHFPDSPAVGILSSFWFTVVTMTTVGYGDKTPKHPLSRFITIVWIMFGLMLVALITASAWNSIDEDYDTEGITIGVIDRSVEVLMANKTLMGRPRAYDEYVDVMRAVKQGKVDAALMERYVAAAFFATGEYDDLLIEREFNRDITLRMFAHYKKSVVGCKENGLSMNSEEMEDEKEIITDFIGDPYKTEKYFLQPLSQIFAGQDNGLMIFMGYTGLVIVVLALVGEIIYRVKFYSSKDTQHGRNKHSLQEEAEYEMRFEEFRKQVERFVEVEVRYRMRRESQQTTIANNNVAHLSVD</sequence>
<dbReference type="AlphaFoldDB" id="A0A7M5WQX2"/>
<feature type="transmembrane region" description="Helical" evidence="8">
    <location>
        <begin position="391"/>
        <end position="413"/>
    </location>
</feature>
<dbReference type="RefSeq" id="XP_066926530.1">
    <property type="nucleotide sequence ID" value="XM_067070429.1"/>
</dbReference>
<dbReference type="Pfam" id="PF07885">
    <property type="entry name" value="Ion_trans_2"/>
    <property type="match status" value="1"/>
</dbReference>
<evidence type="ECO:0000256" key="4">
    <source>
        <dbReference type="ARBA" id="ARBA00022989"/>
    </source>
</evidence>
<evidence type="ECO:0000256" key="2">
    <source>
        <dbReference type="ARBA" id="ARBA00022448"/>
    </source>
</evidence>
<evidence type="ECO:0000256" key="5">
    <source>
        <dbReference type="ARBA" id="ARBA00023065"/>
    </source>
</evidence>
<evidence type="ECO:0000313" key="10">
    <source>
        <dbReference type="EnsemblMetazoa" id="CLYHEMP003593.1"/>
    </source>
</evidence>
<dbReference type="Gene3D" id="1.10.287.70">
    <property type="match status" value="1"/>
</dbReference>
<evidence type="ECO:0000256" key="8">
    <source>
        <dbReference type="SAM" id="Phobius"/>
    </source>
</evidence>
<accession>A0A7M5WQX2</accession>
<feature type="domain" description="Potassium channel" evidence="9">
    <location>
        <begin position="192"/>
        <end position="241"/>
    </location>
</feature>
<keyword evidence="5" id="KW-0406">Ion transport</keyword>
<dbReference type="SUPFAM" id="SSF53850">
    <property type="entry name" value="Periplasmic binding protein-like II"/>
    <property type="match status" value="1"/>
</dbReference>
<dbReference type="Gene3D" id="3.40.190.10">
    <property type="entry name" value="Periplasmic binding protein-like II"/>
    <property type="match status" value="1"/>
</dbReference>
<keyword evidence="6 8" id="KW-0472">Membrane</keyword>
<proteinExistence type="predicted"/>
<dbReference type="GO" id="GO:0015276">
    <property type="term" value="F:ligand-gated monoatomic ion channel activity"/>
    <property type="evidence" value="ECO:0007669"/>
    <property type="project" value="InterPro"/>
</dbReference>
<reference evidence="10" key="1">
    <citation type="submission" date="2021-01" db="UniProtKB">
        <authorList>
            <consortium name="EnsemblMetazoa"/>
        </authorList>
    </citation>
    <scope>IDENTIFICATION</scope>
</reference>
<dbReference type="Proteomes" id="UP000594262">
    <property type="component" value="Unplaced"/>
</dbReference>
<feature type="transmembrane region" description="Helical" evidence="8">
    <location>
        <begin position="190"/>
        <end position="211"/>
    </location>
</feature>
<dbReference type="GO" id="GO:0008076">
    <property type="term" value="C:voltage-gated potassium channel complex"/>
    <property type="evidence" value="ECO:0007669"/>
    <property type="project" value="InterPro"/>
</dbReference>
<evidence type="ECO:0000256" key="1">
    <source>
        <dbReference type="ARBA" id="ARBA00004141"/>
    </source>
</evidence>
<dbReference type="OrthoDB" id="297496at2759"/>
<evidence type="ECO:0000256" key="3">
    <source>
        <dbReference type="ARBA" id="ARBA00022692"/>
    </source>
</evidence>
<evidence type="ECO:0000259" key="9">
    <source>
        <dbReference type="Pfam" id="PF07885"/>
    </source>
</evidence>
<keyword evidence="3 8" id="KW-0812">Transmembrane</keyword>
<dbReference type="GeneID" id="136813915"/>
<comment type="subcellular location">
    <subcellularLocation>
        <location evidence="1">Membrane</location>
        <topology evidence="1">Multi-pass membrane protein</topology>
    </subcellularLocation>
</comment>
<dbReference type="GO" id="GO:0001508">
    <property type="term" value="P:action potential"/>
    <property type="evidence" value="ECO:0007669"/>
    <property type="project" value="TreeGrafter"/>
</dbReference>